<evidence type="ECO:0000313" key="5">
    <source>
        <dbReference type="WBParaSite" id="nRc.2.0.1.t29728-RA"/>
    </source>
</evidence>
<dbReference type="GO" id="GO:0005634">
    <property type="term" value="C:nucleus"/>
    <property type="evidence" value="ECO:0007669"/>
    <property type="project" value="UniProtKB-SubCell"/>
</dbReference>
<dbReference type="GO" id="GO:0003677">
    <property type="term" value="F:DNA binding"/>
    <property type="evidence" value="ECO:0007669"/>
    <property type="project" value="InterPro"/>
</dbReference>
<comment type="subcellular location">
    <subcellularLocation>
        <location evidence="1">Nucleus</location>
    </subcellularLocation>
</comment>
<dbReference type="Gene3D" id="1.10.10.60">
    <property type="entry name" value="Homeodomain-like"/>
    <property type="match status" value="1"/>
</dbReference>
<reference evidence="5" key="1">
    <citation type="submission" date="2022-11" db="UniProtKB">
        <authorList>
            <consortium name="WormBaseParasite"/>
        </authorList>
    </citation>
    <scope>IDENTIFICATION</scope>
</reference>
<sequence length="165" mass="18357">MAKRPRSIFDICERMTVGNHKFLGIIQVYANQNRGTSHWLMFSLAAQAGASLSFESLLMSTEESPTKRKYLEYSQESLAAAVQAVNNNLLTPREAAAQFGIPRSTVWSRTRGLGRSHTKKMPEDFTDGSYLDNNEKPGTSFDDTSLESAQLENGKAVDLFYPGLK</sequence>
<evidence type="ECO:0000313" key="4">
    <source>
        <dbReference type="Proteomes" id="UP000887565"/>
    </source>
</evidence>
<accession>A0A915JUF0</accession>
<evidence type="ECO:0000256" key="1">
    <source>
        <dbReference type="ARBA" id="ARBA00004123"/>
    </source>
</evidence>
<dbReference type="WBParaSite" id="nRc.2.0.1.t29728-RA">
    <property type="protein sequence ID" value="nRc.2.0.1.t29728-RA"/>
    <property type="gene ID" value="nRc.2.0.1.g29728"/>
</dbReference>
<protein>
    <submittedName>
        <fullName evidence="5">HTH psq-type domain-containing protein</fullName>
    </submittedName>
</protein>
<evidence type="ECO:0000256" key="2">
    <source>
        <dbReference type="SAM" id="MobiDB-lite"/>
    </source>
</evidence>
<dbReference type="Pfam" id="PF05225">
    <property type="entry name" value="HTH_psq"/>
    <property type="match status" value="1"/>
</dbReference>
<keyword evidence="4" id="KW-1185">Reference proteome</keyword>
<proteinExistence type="predicted"/>
<feature type="domain" description="HTH psq-type" evidence="3">
    <location>
        <begin position="75"/>
        <end position="112"/>
    </location>
</feature>
<feature type="region of interest" description="Disordered" evidence="2">
    <location>
        <begin position="112"/>
        <end position="141"/>
    </location>
</feature>
<organism evidence="4 5">
    <name type="scientific">Romanomermis culicivorax</name>
    <name type="common">Nematode worm</name>
    <dbReference type="NCBI Taxonomy" id="13658"/>
    <lineage>
        <taxon>Eukaryota</taxon>
        <taxon>Metazoa</taxon>
        <taxon>Ecdysozoa</taxon>
        <taxon>Nematoda</taxon>
        <taxon>Enoplea</taxon>
        <taxon>Dorylaimia</taxon>
        <taxon>Mermithida</taxon>
        <taxon>Mermithoidea</taxon>
        <taxon>Mermithidae</taxon>
        <taxon>Romanomermis</taxon>
    </lineage>
</organism>
<name>A0A915JUF0_ROMCU</name>
<dbReference type="Proteomes" id="UP000887565">
    <property type="component" value="Unplaced"/>
</dbReference>
<dbReference type="SUPFAM" id="SSF46689">
    <property type="entry name" value="Homeodomain-like"/>
    <property type="match status" value="1"/>
</dbReference>
<dbReference type="InterPro" id="IPR009057">
    <property type="entry name" value="Homeodomain-like_sf"/>
</dbReference>
<dbReference type="AlphaFoldDB" id="A0A915JUF0"/>
<dbReference type="InterPro" id="IPR007889">
    <property type="entry name" value="HTH_Psq"/>
</dbReference>
<evidence type="ECO:0000259" key="3">
    <source>
        <dbReference type="Pfam" id="PF05225"/>
    </source>
</evidence>